<dbReference type="Proteomes" id="UP000450000">
    <property type="component" value="Unassembled WGS sequence"/>
</dbReference>
<gene>
    <name evidence="1" type="ORF">F7Q99_29045</name>
</gene>
<evidence type="ECO:0000313" key="2">
    <source>
        <dbReference type="Proteomes" id="UP000450000"/>
    </source>
</evidence>
<comment type="caution">
    <text evidence="1">The sequence shown here is derived from an EMBL/GenBank/DDBJ whole genome shotgun (WGS) entry which is preliminary data.</text>
</comment>
<protein>
    <submittedName>
        <fullName evidence="1">Uncharacterized protein</fullName>
    </submittedName>
</protein>
<organism evidence="1 2">
    <name type="scientific">Streptomyces kaniharaensis</name>
    <dbReference type="NCBI Taxonomy" id="212423"/>
    <lineage>
        <taxon>Bacteria</taxon>
        <taxon>Bacillati</taxon>
        <taxon>Actinomycetota</taxon>
        <taxon>Actinomycetes</taxon>
        <taxon>Kitasatosporales</taxon>
        <taxon>Streptomycetaceae</taxon>
        <taxon>Streptomyces</taxon>
    </lineage>
</organism>
<accession>A0A6N7L0G8</accession>
<dbReference type="EMBL" id="WBOF01000002">
    <property type="protein sequence ID" value="MQS16167.1"/>
    <property type="molecule type" value="Genomic_DNA"/>
</dbReference>
<keyword evidence="2" id="KW-1185">Reference proteome</keyword>
<name>A0A6N7L0G8_9ACTN</name>
<evidence type="ECO:0000313" key="1">
    <source>
        <dbReference type="EMBL" id="MQS16167.1"/>
    </source>
</evidence>
<sequence>MSSHQLIGLASSITVLTAMAVRALRARTRGPARPAVTPPAFGYRAHGGSNRIDQTLHIINPDAVDVAPVLAFTPVSSDGRVLPGVRVGTAYGSDRGELVVCPGDGFDVLNFSGPGADQVADVLVTVKKLLALPTTSPNDYIDARPTRDGATVSRFAPFDAVVLHNPHPVPVKLRVVHLVYDSPPPGASQQVVHRTPIGGLAVVPPQGDLVVQVPASAAALIRERGAGQAVSIKTYPSR</sequence>
<dbReference type="AlphaFoldDB" id="A0A6N7L0G8"/>
<proteinExistence type="predicted"/>
<dbReference type="OrthoDB" id="4166289at2"/>
<dbReference type="RefSeq" id="WP_153466902.1">
    <property type="nucleotide sequence ID" value="NZ_WBOF01000002.1"/>
</dbReference>
<reference evidence="1 2" key="1">
    <citation type="submission" date="2019-09" db="EMBL/GenBank/DDBJ databases">
        <title>Genome Sequences of Streptomyces kaniharaensis ATCC 21070.</title>
        <authorList>
            <person name="Zhu W."/>
            <person name="De Crecy-Lagard V."/>
            <person name="Richards N.G."/>
        </authorList>
    </citation>
    <scope>NUCLEOTIDE SEQUENCE [LARGE SCALE GENOMIC DNA]</scope>
    <source>
        <strain evidence="1 2">SF-557</strain>
    </source>
</reference>